<accession>A0A9D4HIB7</accession>
<evidence type="ECO:0000313" key="2">
    <source>
        <dbReference type="EMBL" id="KAH3717756.1"/>
    </source>
</evidence>
<proteinExistence type="predicted"/>
<dbReference type="EMBL" id="JAIWYP010000013">
    <property type="protein sequence ID" value="KAH3717756.1"/>
    <property type="molecule type" value="Genomic_DNA"/>
</dbReference>
<dbReference type="AlphaFoldDB" id="A0A9D4HIB7"/>
<protein>
    <submittedName>
        <fullName evidence="2">Uncharacterized protein</fullName>
    </submittedName>
</protein>
<evidence type="ECO:0000313" key="3">
    <source>
        <dbReference type="Proteomes" id="UP000828390"/>
    </source>
</evidence>
<name>A0A9D4HIB7_DREPO</name>
<organism evidence="2 3">
    <name type="scientific">Dreissena polymorpha</name>
    <name type="common">Zebra mussel</name>
    <name type="synonym">Mytilus polymorpha</name>
    <dbReference type="NCBI Taxonomy" id="45954"/>
    <lineage>
        <taxon>Eukaryota</taxon>
        <taxon>Metazoa</taxon>
        <taxon>Spiralia</taxon>
        <taxon>Lophotrochozoa</taxon>
        <taxon>Mollusca</taxon>
        <taxon>Bivalvia</taxon>
        <taxon>Autobranchia</taxon>
        <taxon>Heteroconchia</taxon>
        <taxon>Euheterodonta</taxon>
        <taxon>Imparidentia</taxon>
        <taxon>Neoheterodontei</taxon>
        <taxon>Myida</taxon>
        <taxon>Dreissenoidea</taxon>
        <taxon>Dreissenidae</taxon>
        <taxon>Dreissena</taxon>
    </lineage>
</organism>
<comment type="caution">
    <text evidence="2">The sequence shown here is derived from an EMBL/GenBank/DDBJ whole genome shotgun (WGS) entry which is preliminary data.</text>
</comment>
<reference evidence="2" key="2">
    <citation type="submission" date="2020-11" db="EMBL/GenBank/DDBJ databases">
        <authorList>
            <person name="McCartney M.A."/>
            <person name="Auch B."/>
            <person name="Kono T."/>
            <person name="Mallez S."/>
            <person name="Becker A."/>
            <person name="Gohl D.M."/>
            <person name="Silverstein K.A.T."/>
            <person name="Koren S."/>
            <person name="Bechman K.B."/>
            <person name="Herman A."/>
            <person name="Abrahante J.E."/>
            <person name="Garbe J."/>
        </authorList>
    </citation>
    <scope>NUCLEOTIDE SEQUENCE</scope>
    <source>
        <strain evidence="2">Duluth1</strain>
        <tissue evidence="2">Whole animal</tissue>
    </source>
</reference>
<feature type="region of interest" description="Disordered" evidence="1">
    <location>
        <begin position="39"/>
        <end position="65"/>
    </location>
</feature>
<evidence type="ECO:0000256" key="1">
    <source>
        <dbReference type="SAM" id="MobiDB-lite"/>
    </source>
</evidence>
<reference evidence="2" key="1">
    <citation type="journal article" date="2019" name="bioRxiv">
        <title>The Genome of the Zebra Mussel, Dreissena polymorpha: A Resource for Invasive Species Research.</title>
        <authorList>
            <person name="McCartney M.A."/>
            <person name="Auch B."/>
            <person name="Kono T."/>
            <person name="Mallez S."/>
            <person name="Zhang Y."/>
            <person name="Obille A."/>
            <person name="Becker A."/>
            <person name="Abrahante J.E."/>
            <person name="Garbe J."/>
            <person name="Badalamenti J.P."/>
            <person name="Herman A."/>
            <person name="Mangelson H."/>
            <person name="Liachko I."/>
            <person name="Sullivan S."/>
            <person name="Sone E.D."/>
            <person name="Koren S."/>
            <person name="Silverstein K.A.T."/>
            <person name="Beckman K.B."/>
            <person name="Gohl D.M."/>
        </authorList>
    </citation>
    <scope>NUCLEOTIDE SEQUENCE</scope>
    <source>
        <strain evidence="2">Duluth1</strain>
        <tissue evidence="2">Whole animal</tissue>
    </source>
</reference>
<keyword evidence="3" id="KW-1185">Reference proteome</keyword>
<sequence>MIHKNLPVWAAASCESVMAPRTDLNSDVSEDNTRAALGWLPDTAEIEGDDKSDDASSSTVSSEATSFLFSENCKYKMYSK</sequence>
<dbReference type="Proteomes" id="UP000828390">
    <property type="component" value="Unassembled WGS sequence"/>
</dbReference>
<gene>
    <name evidence="2" type="ORF">DPMN_060552</name>
</gene>
<feature type="compositionally biased region" description="Low complexity" evidence="1">
    <location>
        <begin position="55"/>
        <end position="65"/>
    </location>
</feature>